<dbReference type="Pfam" id="PF03802">
    <property type="entry name" value="CitX"/>
    <property type="match status" value="1"/>
</dbReference>
<keyword evidence="3" id="KW-0548">Nucleotidyltransferase</keyword>
<name>G8PAM1_PEDCP</name>
<dbReference type="RefSeq" id="WP_014214778.1">
    <property type="nucleotide sequence ID" value="NC_016605.1"/>
</dbReference>
<evidence type="ECO:0000313" key="5">
    <source>
        <dbReference type="EMBL" id="AEV94580.1"/>
    </source>
</evidence>
<keyword evidence="2" id="KW-0808">Transferase</keyword>
<dbReference type="KEGG" id="pce:PECL_257"/>
<comment type="catalytic activity">
    <reaction evidence="4">
        <text>apo-[citrate lyase ACP] + 2'-(5''-triphospho-alpha-D-ribosyl)-3'-dephospho-CoA = holo-[citrate lyase ACP] + diphosphate</text>
        <dbReference type="Rhea" id="RHEA:16333"/>
        <dbReference type="Rhea" id="RHEA-COMP:10157"/>
        <dbReference type="Rhea" id="RHEA-COMP:10158"/>
        <dbReference type="ChEBI" id="CHEBI:29999"/>
        <dbReference type="ChEBI" id="CHEBI:33019"/>
        <dbReference type="ChEBI" id="CHEBI:61378"/>
        <dbReference type="ChEBI" id="CHEBI:82683"/>
        <dbReference type="EC" id="2.7.7.61"/>
    </reaction>
</comment>
<dbReference type="HOGENOM" id="CLU_104529_1_1_9"/>
<dbReference type="NCBIfam" id="TIGR03124">
    <property type="entry name" value="citrate_citX"/>
    <property type="match status" value="1"/>
</dbReference>
<keyword evidence="6" id="KW-1185">Reference proteome</keyword>
<accession>G8PAM1</accession>
<sequence length="183" mass="20958">MTQSIFETGYEQDIAAVLNNRDQRSSLQKELMDKFVGQTVIATKLNIPGPIKNNDKIHQLFEWGNKQFLQMLESNDGFKTLDEIDWDLPTGPESFRVTSMSALQIKKIAIDFEDSSQIGRLFDIDVLNSEVDEGRPISRTELEMPVRNCLICDRPAKECARSRRHSVSDLQEKISSIYAKQFN</sequence>
<evidence type="ECO:0000313" key="6">
    <source>
        <dbReference type="Proteomes" id="UP000005444"/>
    </source>
</evidence>
<protein>
    <recommendedName>
        <fullName evidence="1">citrate lyase holo-[acyl-carrier protein] synthase</fullName>
        <ecNumber evidence="1">2.7.7.61</ecNumber>
    </recommendedName>
</protein>
<evidence type="ECO:0000256" key="3">
    <source>
        <dbReference type="ARBA" id="ARBA00022695"/>
    </source>
</evidence>
<proteinExistence type="predicted"/>
<dbReference type="EC" id="2.7.7.61" evidence="1"/>
<dbReference type="AlphaFoldDB" id="G8PAM1"/>
<dbReference type="GO" id="GO:0050519">
    <property type="term" value="F:holo-citrate lyase synthase activity"/>
    <property type="evidence" value="ECO:0007669"/>
    <property type="project" value="UniProtKB-EC"/>
</dbReference>
<dbReference type="PATRIC" id="fig|701521.8.peg.248"/>
<dbReference type="eggNOG" id="COG3697">
    <property type="taxonomic scope" value="Bacteria"/>
</dbReference>
<organism evidence="5 6">
    <name type="scientific">Pediococcus claussenii (strain ATCC BAA-344 / DSM 14800 / JCM 18046 / KCTC 3811 / LMG 21948 / P06)</name>
    <dbReference type="NCBI Taxonomy" id="701521"/>
    <lineage>
        <taxon>Bacteria</taxon>
        <taxon>Bacillati</taxon>
        <taxon>Bacillota</taxon>
        <taxon>Bacilli</taxon>
        <taxon>Lactobacillales</taxon>
        <taxon>Lactobacillaceae</taxon>
        <taxon>Pediococcus</taxon>
    </lineage>
</organism>
<evidence type="ECO:0000256" key="1">
    <source>
        <dbReference type="ARBA" id="ARBA00012524"/>
    </source>
</evidence>
<dbReference type="InterPro" id="IPR005551">
    <property type="entry name" value="CitX"/>
</dbReference>
<dbReference type="EMBL" id="CP003137">
    <property type="protein sequence ID" value="AEV94580.1"/>
    <property type="molecule type" value="Genomic_DNA"/>
</dbReference>
<reference evidence="5 6" key="1">
    <citation type="journal article" date="2012" name="J. Bacteriol.">
        <title>Complete Genome Sequence of the Beer Spoilage Organism Pediococcus claussenii ATCC BAA-344T.</title>
        <authorList>
            <person name="Pittet V."/>
            <person name="Abegunde T."/>
            <person name="Marfleet T."/>
            <person name="Haakensen M."/>
            <person name="Morrow K."/>
            <person name="Jayaprakash T."/>
            <person name="Schroeder K."/>
            <person name="Trost B."/>
            <person name="Byrns S."/>
            <person name="Bergsveinson J."/>
            <person name="Kusalik A."/>
            <person name="Ziola B."/>
        </authorList>
    </citation>
    <scope>NUCLEOTIDE SEQUENCE [LARGE SCALE GENOMIC DNA]</scope>
    <source>
        <strain evidence="5 6">ATCC BAA-344</strain>
    </source>
</reference>
<gene>
    <name evidence="5" type="primary">citX</name>
    <name evidence="5" type="ordered locus">PECL_257</name>
</gene>
<dbReference type="STRING" id="701521.PECL_257"/>
<dbReference type="Proteomes" id="UP000005444">
    <property type="component" value="Chromosome"/>
</dbReference>
<evidence type="ECO:0000256" key="2">
    <source>
        <dbReference type="ARBA" id="ARBA00022679"/>
    </source>
</evidence>
<dbReference type="GO" id="GO:0051191">
    <property type="term" value="P:prosthetic group biosynthetic process"/>
    <property type="evidence" value="ECO:0007669"/>
    <property type="project" value="InterPro"/>
</dbReference>
<evidence type="ECO:0000256" key="4">
    <source>
        <dbReference type="ARBA" id="ARBA00048574"/>
    </source>
</evidence>